<dbReference type="PANTHER" id="PTHR12755:SF3">
    <property type="entry name" value="POLYNUCLEOTIDE 5'-HYDROXYL-KINASE NOL9"/>
    <property type="match status" value="1"/>
</dbReference>
<protein>
    <recommendedName>
        <fullName evidence="5">Polynucleotide 5'-hydroxyl-kinase GRC3</fullName>
    </recommendedName>
    <alternativeName>
        <fullName evidence="4">Polynucleotide 5'-hydroxyl-kinase grc3</fullName>
    </alternativeName>
</protein>
<accession>A0AAN7A8M9</accession>
<dbReference type="GO" id="GO:0005730">
    <property type="term" value="C:nucleolus"/>
    <property type="evidence" value="ECO:0007669"/>
    <property type="project" value="UniProtKB-SubCell"/>
</dbReference>
<dbReference type="GO" id="GO:0000448">
    <property type="term" value="P:cleavage in ITS2 between 5.8S rRNA and LSU-rRNA of tricistronic rRNA transcript (SSU-rRNA, 5.8S rRNA, LSU-rRNA)"/>
    <property type="evidence" value="ECO:0007669"/>
    <property type="project" value="TreeGrafter"/>
</dbReference>
<comment type="caution">
    <text evidence="14">The sequence shown here is derived from an EMBL/GenBank/DDBJ whole genome shotgun (WGS) entry which is preliminary data.</text>
</comment>
<dbReference type="InterPro" id="IPR045116">
    <property type="entry name" value="Clp1/Grc3"/>
</dbReference>
<reference evidence="14" key="1">
    <citation type="journal article" date="2023" name="Mol. Phylogenet. Evol.">
        <title>Genome-scale phylogeny and comparative genomics of the fungal order Sordariales.</title>
        <authorList>
            <person name="Hensen N."/>
            <person name="Bonometti L."/>
            <person name="Westerberg I."/>
            <person name="Brannstrom I.O."/>
            <person name="Guillou S."/>
            <person name="Cros-Aarteil S."/>
            <person name="Calhoun S."/>
            <person name="Haridas S."/>
            <person name="Kuo A."/>
            <person name="Mondo S."/>
            <person name="Pangilinan J."/>
            <person name="Riley R."/>
            <person name="LaButti K."/>
            <person name="Andreopoulos B."/>
            <person name="Lipzen A."/>
            <person name="Chen C."/>
            <person name="Yan M."/>
            <person name="Daum C."/>
            <person name="Ng V."/>
            <person name="Clum A."/>
            <person name="Steindorff A."/>
            <person name="Ohm R.A."/>
            <person name="Martin F."/>
            <person name="Silar P."/>
            <person name="Natvig D.O."/>
            <person name="Lalanne C."/>
            <person name="Gautier V."/>
            <person name="Ament-Velasquez S.L."/>
            <person name="Kruys A."/>
            <person name="Hutchinson M.I."/>
            <person name="Powell A.J."/>
            <person name="Barry K."/>
            <person name="Miller A.N."/>
            <person name="Grigoriev I.V."/>
            <person name="Debuchy R."/>
            <person name="Gladieux P."/>
            <person name="Hiltunen Thoren M."/>
            <person name="Johannesson H."/>
        </authorList>
    </citation>
    <scope>NUCLEOTIDE SEQUENCE</scope>
    <source>
        <strain evidence="14">CBS 892.96</strain>
    </source>
</reference>
<feature type="region of interest" description="Disordered" evidence="12">
    <location>
        <begin position="1"/>
        <end position="32"/>
    </location>
</feature>
<reference evidence="14" key="2">
    <citation type="submission" date="2023-05" db="EMBL/GenBank/DDBJ databases">
        <authorList>
            <consortium name="Lawrence Berkeley National Laboratory"/>
            <person name="Steindorff A."/>
            <person name="Hensen N."/>
            <person name="Bonometti L."/>
            <person name="Westerberg I."/>
            <person name="Brannstrom I.O."/>
            <person name="Guillou S."/>
            <person name="Cros-Aarteil S."/>
            <person name="Calhoun S."/>
            <person name="Haridas S."/>
            <person name="Kuo A."/>
            <person name="Mondo S."/>
            <person name="Pangilinan J."/>
            <person name="Riley R."/>
            <person name="Labutti K."/>
            <person name="Andreopoulos B."/>
            <person name="Lipzen A."/>
            <person name="Chen C."/>
            <person name="Yanf M."/>
            <person name="Daum C."/>
            <person name="Ng V."/>
            <person name="Clum A."/>
            <person name="Ohm R."/>
            <person name="Martin F."/>
            <person name="Silar P."/>
            <person name="Natvig D."/>
            <person name="Lalanne C."/>
            <person name="Gautier V."/>
            <person name="Ament-Velasquez S.L."/>
            <person name="Kruys A."/>
            <person name="Hutchinson M.I."/>
            <person name="Powell A.J."/>
            <person name="Barry K."/>
            <person name="Miller A.N."/>
            <person name="Grigoriev I.V."/>
            <person name="Debuchy R."/>
            <person name="Gladieux P."/>
            <person name="Thoren M.H."/>
            <person name="Johannesson H."/>
        </authorList>
    </citation>
    <scope>NUCLEOTIDE SEQUENCE</scope>
    <source>
        <strain evidence="14">CBS 892.96</strain>
    </source>
</reference>
<dbReference type="InterPro" id="IPR027417">
    <property type="entry name" value="P-loop_NTPase"/>
</dbReference>
<feature type="region of interest" description="Disordered" evidence="12">
    <location>
        <begin position="48"/>
        <end position="126"/>
    </location>
</feature>
<keyword evidence="11" id="KW-0539">Nucleus</keyword>
<dbReference type="InterPro" id="IPR032319">
    <property type="entry name" value="CLP1_P"/>
</dbReference>
<dbReference type="FunFam" id="3.40.50.300:FF:001156">
    <property type="entry name" value="Polynucleotide 5-hydroxyl-kinase grc3"/>
    <property type="match status" value="1"/>
</dbReference>
<comment type="function">
    <text evidence="1">Polynucleotide 5'-kinase involved in rRNA processing.</text>
</comment>
<evidence type="ECO:0000256" key="12">
    <source>
        <dbReference type="SAM" id="MobiDB-lite"/>
    </source>
</evidence>
<comment type="subcellular location">
    <subcellularLocation>
        <location evidence="2">Nucleus</location>
        <location evidence="2">Nucleolus</location>
    </subcellularLocation>
</comment>
<evidence type="ECO:0000256" key="5">
    <source>
        <dbReference type="ARBA" id="ARBA00019824"/>
    </source>
</evidence>
<dbReference type="Proteomes" id="UP001302321">
    <property type="component" value="Unassembled WGS sequence"/>
</dbReference>
<evidence type="ECO:0000256" key="10">
    <source>
        <dbReference type="ARBA" id="ARBA00022840"/>
    </source>
</evidence>
<organism evidence="14 15">
    <name type="scientific">Triangularia setosa</name>
    <dbReference type="NCBI Taxonomy" id="2587417"/>
    <lineage>
        <taxon>Eukaryota</taxon>
        <taxon>Fungi</taxon>
        <taxon>Dikarya</taxon>
        <taxon>Ascomycota</taxon>
        <taxon>Pezizomycotina</taxon>
        <taxon>Sordariomycetes</taxon>
        <taxon>Sordariomycetidae</taxon>
        <taxon>Sordariales</taxon>
        <taxon>Podosporaceae</taxon>
        <taxon>Triangularia</taxon>
    </lineage>
</organism>
<evidence type="ECO:0000313" key="14">
    <source>
        <dbReference type="EMBL" id="KAK4176482.1"/>
    </source>
</evidence>
<evidence type="ECO:0000256" key="9">
    <source>
        <dbReference type="ARBA" id="ARBA00022777"/>
    </source>
</evidence>
<evidence type="ECO:0000256" key="2">
    <source>
        <dbReference type="ARBA" id="ARBA00004604"/>
    </source>
</evidence>
<keyword evidence="10" id="KW-0067">ATP-binding</keyword>
<feature type="compositionally biased region" description="Polar residues" evidence="12">
    <location>
        <begin position="48"/>
        <end position="60"/>
    </location>
</feature>
<evidence type="ECO:0000256" key="6">
    <source>
        <dbReference type="ARBA" id="ARBA00022552"/>
    </source>
</evidence>
<dbReference type="GO" id="GO:0051731">
    <property type="term" value="F:polynucleotide 5'-hydroxyl-kinase activity"/>
    <property type="evidence" value="ECO:0007669"/>
    <property type="project" value="InterPro"/>
</dbReference>
<evidence type="ECO:0000256" key="3">
    <source>
        <dbReference type="ARBA" id="ARBA00011003"/>
    </source>
</evidence>
<evidence type="ECO:0000313" key="15">
    <source>
        <dbReference type="Proteomes" id="UP001302321"/>
    </source>
</evidence>
<keyword evidence="9" id="KW-0418">Kinase</keyword>
<evidence type="ECO:0000256" key="7">
    <source>
        <dbReference type="ARBA" id="ARBA00022679"/>
    </source>
</evidence>
<dbReference type="AlphaFoldDB" id="A0AAN7A8M9"/>
<dbReference type="GO" id="GO:0005524">
    <property type="term" value="F:ATP binding"/>
    <property type="evidence" value="ECO:0007669"/>
    <property type="project" value="UniProtKB-KW"/>
</dbReference>
<feature type="domain" description="Clp1 P-loop" evidence="13">
    <location>
        <begin position="302"/>
        <end position="481"/>
    </location>
</feature>
<keyword evidence="15" id="KW-1185">Reference proteome</keyword>
<proteinExistence type="inferred from homology"/>
<feature type="region of interest" description="Disordered" evidence="12">
    <location>
        <begin position="668"/>
        <end position="705"/>
    </location>
</feature>
<evidence type="ECO:0000256" key="1">
    <source>
        <dbReference type="ARBA" id="ARBA00003798"/>
    </source>
</evidence>
<evidence type="ECO:0000259" key="13">
    <source>
        <dbReference type="Pfam" id="PF16575"/>
    </source>
</evidence>
<keyword evidence="6" id="KW-0698">rRNA processing</keyword>
<comment type="similarity">
    <text evidence="3">Belongs to the Clp1 family. NOL9/GRC3 subfamily.</text>
</comment>
<dbReference type="PANTHER" id="PTHR12755">
    <property type="entry name" value="CLEAVAGE/POLYADENYLATION FACTOR IA SUBUNIT CLP1P"/>
    <property type="match status" value="1"/>
</dbReference>
<keyword evidence="7" id="KW-0808">Transferase</keyword>
<evidence type="ECO:0000256" key="8">
    <source>
        <dbReference type="ARBA" id="ARBA00022741"/>
    </source>
</evidence>
<dbReference type="Gene3D" id="3.40.50.300">
    <property type="entry name" value="P-loop containing nucleotide triphosphate hydrolases"/>
    <property type="match status" value="1"/>
</dbReference>
<dbReference type="Pfam" id="PF16575">
    <property type="entry name" value="CLP1_P"/>
    <property type="match status" value="1"/>
</dbReference>
<evidence type="ECO:0000256" key="11">
    <source>
        <dbReference type="ARBA" id="ARBA00023242"/>
    </source>
</evidence>
<gene>
    <name evidence="14" type="ORF">QBC36DRAFT_311050</name>
</gene>
<dbReference type="EMBL" id="MU866195">
    <property type="protein sequence ID" value="KAK4176482.1"/>
    <property type="molecule type" value="Genomic_DNA"/>
</dbReference>
<name>A0AAN7A8M9_9PEZI</name>
<sequence length="718" mass="78548">MATNKRRKLEGLDVPAKAPESPATPASHHTQANAIQVMSAFAARQQLWGTSATKTESTPVNEDPTPVKENSTPVKTIATRRNKRATAKEQVSTPLNEDPTPDLNRERGNSIPPTPILSPILGTPIPPVVRERQPQYSSLKPHKKNYQLKPDGCVVLRTPDGERLVILGSYGIRVQQGEASVAGAQLTPLDPIQWVHAPHCHALPVLRTSEDTVIELHPHPAAEGLRQLARLNPAFGKLWNELPTQGVPSPKESTFQILFSSEDVPKKVALQELVSPPEWNRKLAALVAMKRKGTSPIFFLCGPKSSGKSTFGKLLANRLITDRAGNKNAPWSPVYVLDIDPGQPEFGPSGVISLVKLTNPNLQPPFCHPTLEPVQSIIRSHAIAAVTPALDPEHFIECVIDLFTTYQTSQPQGKRPPLVVNTPGWIQGLGLDILSDLIKAIKPTEVVYMSTEGPEETVSGLRSAVSSNPPPSPAIFSTLPSQNITETLSPSRIPLSLRTMQTLSYFHLPPSPTPFPTWNPTPLSHIRPWRVRYTGPDRGFRGILCYDYQPTPNILAEAINGMILALVRIDDKAALRGLEDVVEAGKEKIPLINNPMGKTIDPRFSRLVGLVLVRGVDGRRGEVQVLTPVKMEGVGVEKGEGEGLVLVMGKFDTPSWSYTEDLYLKDFKDGREDGDSDGEGGGDDRPEQEVPWVQRLHGSQNRGAGATVWRVRRDLGRS</sequence>
<keyword evidence="8" id="KW-0547">Nucleotide-binding</keyword>
<evidence type="ECO:0000256" key="4">
    <source>
        <dbReference type="ARBA" id="ARBA00018706"/>
    </source>
</evidence>